<keyword evidence="3" id="KW-1185">Reference proteome</keyword>
<evidence type="ECO:0000313" key="2">
    <source>
        <dbReference type="EMBL" id="MFC0318438.1"/>
    </source>
</evidence>
<sequence length="228" mass="25871">MNQLKNIKILSFLFALLLFAFASYGQDDAARLAKSDAEQLKKAQEWVGSLALDNKTKEERLVQVVVRHLKAVRDWHNGHPFTEVPAGINPATGNKLSELDRQIIADSAMPTEVHQQLMDGLRKDLTEEQVATILDKYTIGKVAFTTKGYEAIVPDLTAKEREVIKQNLEQAREQAVDYKSMKQISAVFEIYKTKIEQYFNANGRNWRQLFKAYVDAAKAKKAKEKNNG</sequence>
<name>A0ABV6HHR4_9SPHI</name>
<accession>A0ABV6HHR4</accession>
<organism evidence="2 3">
    <name type="scientific">Olivibacter oleidegradans</name>
    <dbReference type="NCBI Taxonomy" id="760123"/>
    <lineage>
        <taxon>Bacteria</taxon>
        <taxon>Pseudomonadati</taxon>
        <taxon>Bacteroidota</taxon>
        <taxon>Sphingobacteriia</taxon>
        <taxon>Sphingobacteriales</taxon>
        <taxon>Sphingobacteriaceae</taxon>
        <taxon>Olivibacter</taxon>
    </lineage>
</organism>
<evidence type="ECO:0000256" key="1">
    <source>
        <dbReference type="SAM" id="SignalP"/>
    </source>
</evidence>
<keyword evidence="1" id="KW-0732">Signal</keyword>
<dbReference type="Pfam" id="PF12875">
    <property type="entry name" value="DUF3826"/>
    <property type="match status" value="1"/>
</dbReference>
<proteinExistence type="predicted"/>
<feature type="signal peptide" evidence="1">
    <location>
        <begin position="1"/>
        <end position="25"/>
    </location>
</feature>
<dbReference type="Proteomes" id="UP001589774">
    <property type="component" value="Unassembled WGS sequence"/>
</dbReference>
<reference evidence="2 3" key="1">
    <citation type="submission" date="2024-09" db="EMBL/GenBank/DDBJ databases">
        <authorList>
            <person name="Sun Q."/>
            <person name="Mori K."/>
        </authorList>
    </citation>
    <scope>NUCLEOTIDE SEQUENCE [LARGE SCALE GENOMIC DNA]</scope>
    <source>
        <strain evidence="2 3">CCM 7765</strain>
    </source>
</reference>
<dbReference type="EMBL" id="JBHLWO010000001">
    <property type="protein sequence ID" value="MFC0318438.1"/>
    <property type="molecule type" value="Genomic_DNA"/>
</dbReference>
<feature type="chain" id="PRO_5045455171" evidence="1">
    <location>
        <begin position="26"/>
        <end position="228"/>
    </location>
</feature>
<dbReference type="RefSeq" id="WP_130856435.1">
    <property type="nucleotide sequence ID" value="NZ_JBHLWO010000001.1"/>
</dbReference>
<protein>
    <submittedName>
        <fullName evidence="2">DUF3826 domain-containing protein</fullName>
    </submittedName>
</protein>
<gene>
    <name evidence="2" type="ORF">ACFFI0_08960</name>
</gene>
<dbReference type="InterPro" id="IPR024284">
    <property type="entry name" value="DUF3826"/>
</dbReference>
<evidence type="ECO:0000313" key="3">
    <source>
        <dbReference type="Proteomes" id="UP001589774"/>
    </source>
</evidence>
<comment type="caution">
    <text evidence="2">The sequence shown here is derived from an EMBL/GenBank/DDBJ whole genome shotgun (WGS) entry which is preliminary data.</text>
</comment>